<protein>
    <submittedName>
        <fullName evidence="1">Uncharacterized protein</fullName>
    </submittedName>
</protein>
<keyword evidence="2" id="KW-1185">Reference proteome</keyword>
<comment type="caution">
    <text evidence="1">The sequence shown here is derived from an EMBL/GenBank/DDBJ whole genome shotgun (WGS) entry which is preliminary data.</text>
</comment>
<sequence length="142" mass="16246">MRIPTEQLGLPYSEIQAPPVPVSAAAFQFSFLEHRDLHQTQSPAAPAVGCIWKSLRHTQIQLRRKRRGILSSRLLKFIILGHCMLFLQSFCNPKTTNMSRSSCDSHSEQALLQAFMQSAQRNTKAWSYYICKAGRKHHISMF</sequence>
<reference evidence="1 2" key="1">
    <citation type="submission" date="2021-06" db="EMBL/GenBank/DDBJ databases">
        <authorList>
            <person name="Palmer J.M."/>
        </authorList>
    </citation>
    <scope>NUCLEOTIDE SEQUENCE [LARGE SCALE GENOMIC DNA]</scope>
    <source>
        <strain evidence="1 2">CL_MEX2019</strain>
        <tissue evidence="1">Muscle</tissue>
    </source>
</reference>
<dbReference type="Proteomes" id="UP001352852">
    <property type="component" value="Unassembled WGS sequence"/>
</dbReference>
<gene>
    <name evidence="1" type="ORF">CHARACLAT_016854</name>
</gene>
<accession>A0ABU7DJS4</accession>
<organism evidence="1 2">
    <name type="scientific">Characodon lateralis</name>
    <dbReference type="NCBI Taxonomy" id="208331"/>
    <lineage>
        <taxon>Eukaryota</taxon>
        <taxon>Metazoa</taxon>
        <taxon>Chordata</taxon>
        <taxon>Craniata</taxon>
        <taxon>Vertebrata</taxon>
        <taxon>Euteleostomi</taxon>
        <taxon>Actinopterygii</taxon>
        <taxon>Neopterygii</taxon>
        <taxon>Teleostei</taxon>
        <taxon>Neoteleostei</taxon>
        <taxon>Acanthomorphata</taxon>
        <taxon>Ovalentaria</taxon>
        <taxon>Atherinomorphae</taxon>
        <taxon>Cyprinodontiformes</taxon>
        <taxon>Goodeidae</taxon>
        <taxon>Characodon</taxon>
    </lineage>
</organism>
<dbReference type="EMBL" id="JAHUTJ010025976">
    <property type="protein sequence ID" value="MED6274484.1"/>
    <property type="molecule type" value="Genomic_DNA"/>
</dbReference>
<proteinExistence type="predicted"/>
<name>A0ABU7DJS4_9TELE</name>
<evidence type="ECO:0000313" key="2">
    <source>
        <dbReference type="Proteomes" id="UP001352852"/>
    </source>
</evidence>
<evidence type="ECO:0000313" key="1">
    <source>
        <dbReference type="EMBL" id="MED6274484.1"/>
    </source>
</evidence>